<dbReference type="PROSITE" id="PS50103">
    <property type="entry name" value="ZF_C3H1"/>
    <property type="match status" value="2"/>
</dbReference>
<evidence type="ECO:0000259" key="5">
    <source>
        <dbReference type="PROSITE" id="PS50103"/>
    </source>
</evidence>
<feature type="non-terminal residue" evidence="6">
    <location>
        <position position="437"/>
    </location>
</feature>
<keyword evidence="1 4" id="KW-0479">Metal-binding</keyword>
<evidence type="ECO:0000256" key="1">
    <source>
        <dbReference type="ARBA" id="ARBA00022723"/>
    </source>
</evidence>
<keyword evidence="3 4" id="KW-0862">Zinc</keyword>
<dbReference type="AlphaFoldDB" id="A0A9P4K2V6"/>
<dbReference type="InterPro" id="IPR036855">
    <property type="entry name" value="Znf_CCCH_sf"/>
</dbReference>
<dbReference type="Pfam" id="PF25540">
    <property type="entry name" value="DUF7923"/>
    <property type="match status" value="1"/>
</dbReference>
<keyword evidence="7" id="KW-1185">Reference proteome</keyword>
<feature type="domain" description="C3H1-type" evidence="5">
    <location>
        <begin position="261"/>
        <end position="288"/>
    </location>
</feature>
<evidence type="ECO:0000256" key="3">
    <source>
        <dbReference type="ARBA" id="ARBA00022833"/>
    </source>
</evidence>
<dbReference type="Gene3D" id="4.10.1000.10">
    <property type="entry name" value="Zinc finger, CCCH-type"/>
    <property type="match status" value="1"/>
</dbReference>
<dbReference type="OrthoDB" id="2270193at2759"/>
<dbReference type="Pfam" id="PF00642">
    <property type="entry name" value="zf-CCCH"/>
    <property type="match status" value="1"/>
</dbReference>
<comment type="caution">
    <text evidence="6">The sequence shown here is derived from an EMBL/GenBank/DDBJ whole genome shotgun (WGS) entry which is preliminary data.</text>
</comment>
<sequence length="437" mass="48925">MLSDGKIDSLDTRLEQFRLNNQANQNELQVVLKEYSQLLEGYKSLKNACEGKAINGGTNVDKSATDKPRNPYVLVLIDGNGYILVKEKEEGGMRAARMLNDCVEKYLRDSCPETRNYRIIVRIYADLTTLSKSLAKSKLVGLEKRSLASFTAGFTRGINLFDFVDALDEEGTKFKIREMFQLAAGDSACSHILYGACHDASYLSLMVPFSGMRNKISLLQAAGFSNEFHQFNLGVTQFPTLFRFSDVNGASWRTKGEPLKPTAQVPCKYFQKGFCRLGNACKFQHSPAAIANAKPLNGSNRSNISAFLPTSLVPNFIPLNKDNHRLDIYLKPPTQDEWAIYNARFRRQKPCNNHYLQGKCTTFNCPYDHSELEPEARRALEYVLKCTPCPKKGACRASDCFHGHICQKDACMGHIKGCKMKADLHNVDPKLASMVPA</sequence>
<evidence type="ECO:0000313" key="7">
    <source>
        <dbReference type="Proteomes" id="UP000800093"/>
    </source>
</evidence>
<gene>
    <name evidence="6" type="ORF">CC78DRAFT_421159</name>
</gene>
<dbReference type="InterPro" id="IPR057683">
    <property type="entry name" value="DUF7923"/>
</dbReference>
<reference evidence="7" key="1">
    <citation type="journal article" date="2020" name="Stud. Mycol.">
        <title>101 Dothideomycetes genomes: A test case for predicting lifestyles and emergence of pathogens.</title>
        <authorList>
            <person name="Haridas S."/>
            <person name="Albert R."/>
            <person name="Binder M."/>
            <person name="Bloem J."/>
            <person name="LaButti K."/>
            <person name="Salamov A."/>
            <person name="Andreopoulos B."/>
            <person name="Baker S."/>
            <person name="Barry K."/>
            <person name="Bills G."/>
            <person name="Bluhm B."/>
            <person name="Cannon C."/>
            <person name="Castanera R."/>
            <person name="Culley D."/>
            <person name="Daum C."/>
            <person name="Ezra D."/>
            <person name="Gonzalez J."/>
            <person name="Henrissat B."/>
            <person name="Kuo A."/>
            <person name="Liang C."/>
            <person name="Lipzen A."/>
            <person name="Lutzoni F."/>
            <person name="Magnuson J."/>
            <person name="Mondo S."/>
            <person name="Nolan M."/>
            <person name="Ohm R."/>
            <person name="Pangilinan J."/>
            <person name="Park H.-J."/>
            <person name="Ramirez L."/>
            <person name="Alfaro M."/>
            <person name="Sun H."/>
            <person name="Tritt A."/>
            <person name="Yoshinaga Y."/>
            <person name="Zwiers L.-H."/>
            <person name="Turgeon B."/>
            <person name="Goodwin S."/>
            <person name="Spatafora J."/>
            <person name="Crous P."/>
            <person name="Grigoriev I."/>
        </authorList>
    </citation>
    <scope>NUCLEOTIDE SEQUENCE [LARGE SCALE GENOMIC DNA]</scope>
    <source>
        <strain evidence="7">CBS 304.66</strain>
    </source>
</reference>
<organism evidence="6 7">
    <name type="scientific">Lojkania enalia</name>
    <dbReference type="NCBI Taxonomy" id="147567"/>
    <lineage>
        <taxon>Eukaryota</taxon>
        <taxon>Fungi</taxon>
        <taxon>Dikarya</taxon>
        <taxon>Ascomycota</taxon>
        <taxon>Pezizomycotina</taxon>
        <taxon>Dothideomycetes</taxon>
        <taxon>Pleosporomycetidae</taxon>
        <taxon>Pleosporales</taxon>
        <taxon>Pleosporales incertae sedis</taxon>
        <taxon>Lojkania</taxon>
    </lineage>
</organism>
<feature type="zinc finger region" description="C3H1-type" evidence="4">
    <location>
        <begin position="345"/>
        <end position="372"/>
    </location>
</feature>
<dbReference type="SMART" id="SM00356">
    <property type="entry name" value="ZnF_C3H1"/>
    <property type="match status" value="2"/>
</dbReference>
<dbReference type="GO" id="GO:0008270">
    <property type="term" value="F:zinc ion binding"/>
    <property type="evidence" value="ECO:0007669"/>
    <property type="project" value="UniProtKB-KW"/>
</dbReference>
<evidence type="ECO:0000313" key="6">
    <source>
        <dbReference type="EMBL" id="KAF2261939.1"/>
    </source>
</evidence>
<dbReference type="Pfam" id="PF25543">
    <property type="entry name" value="zf-CCCH_tandem"/>
    <property type="match status" value="1"/>
</dbReference>
<evidence type="ECO:0000256" key="4">
    <source>
        <dbReference type="PROSITE-ProRule" id="PRU00723"/>
    </source>
</evidence>
<dbReference type="SUPFAM" id="SSF90229">
    <property type="entry name" value="CCCH zinc finger"/>
    <property type="match status" value="1"/>
</dbReference>
<feature type="zinc finger region" description="C3H1-type" evidence="4">
    <location>
        <begin position="261"/>
        <end position="288"/>
    </location>
</feature>
<accession>A0A9P4K2V6</accession>
<dbReference type="PANTHER" id="PTHR37543">
    <property type="entry name" value="CCCH ZINC FINGER DNA BINDING PROTEIN (AFU_ORTHOLOGUE AFUA_5G12760)"/>
    <property type="match status" value="1"/>
</dbReference>
<proteinExistence type="predicted"/>
<protein>
    <recommendedName>
        <fullName evidence="5">C3H1-type domain-containing protein</fullName>
    </recommendedName>
</protein>
<evidence type="ECO:0000256" key="2">
    <source>
        <dbReference type="ARBA" id="ARBA00022771"/>
    </source>
</evidence>
<dbReference type="PANTHER" id="PTHR37543:SF1">
    <property type="entry name" value="CCCH ZINC FINGER DNA BINDING PROTEIN (AFU_ORTHOLOGUE AFUA_5G12760)"/>
    <property type="match status" value="1"/>
</dbReference>
<keyword evidence="2 4" id="KW-0863">Zinc-finger</keyword>
<dbReference type="EMBL" id="ML986646">
    <property type="protein sequence ID" value="KAF2261939.1"/>
    <property type="molecule type" value="Genomic_DNA"/>
</dbReference>
<dbReference type="Pfam" id="PF25542">
    <property type="entry name" value="zf-CCCH_12"/>
    <property type="match status" value="1"/>
</dbReference>
<feature type="domain" description="C3H1-type" evidence="5">
    <location>
        <begin position="345"/>
        <end position="372"/>
    </location>
</feature>
<dbReference type="InterPro" id="IPR057654">
    <property type="entry name" value="Znf-CCCH_tandem"/>
</dbReference>
<name>A0A9P4K2V6_9PLEO</name>
<dbReference type="InterPro" id="IPR000571">
    <property type="entry name" value="Znf_CCCH"/>
</dbReference>
<dbReference type="Proteomes" id="UP000800093">
    <property type="component" value="Unassembled WGS sequence"/>
</dbReference>